<name>A0A0D7BUV5_9AGAR</name>
<accession>A0A0D7BUV5</accession>
<dbReference type="OrthoDB" id="2316594at2759"/>
<dbReference type="STRING" id="1314674.A0A0D7BUV5"/>
<keyword evidence="2" id="KW-1185">Reference proteome</keyword>
<evidence type="ECO:0008006" key="3">
    <source>
        <dbReference type="Google" id="ProtNLM"/>
    </source>
</evidence>
<organism evidence="1 2">
    <name type="scientific">Cylindrobasidium torrendii FP15055 ss-10</name>
    <dbReference type="NCBI Taxonomy" id="1314674"/>
    <lineage>
        <taxon>Eukaryota</taxon>
        <taxon>Fungi</taxon>
        <taxon>Dikarya</taxon>
        <taxon>Basidiomycota</taxon>
        <taxon>Agaricomycotina</taxon>
        <taxon>Agaricomycetes</taxon>
        <taxon>Agaricomycetidae</taxon>
        <taxon>Agaricales</taxon>
        <taxon>Marasmiineae</taxon>
        <taxon>Physalacriaceae</taxon>
        <taxon>Cylindrobasidium</taxon>
    </lineage>
</organism>
<protein>
    <recommendedName>
        <fullName evidence="3">Zona occludens toxin N-terminal domain-containing protein</fullName>
    </recommendedName>
</protein>
<gene>
    <name evidence="1" type="ORF">CYLTODRAFT_364601</name>
</gene>
<reference evidence="1 2" key="1">
    <citation type="journal article" date="2015" name="Fungal Genet. Biol.">
        <title>Evolution of novel wood decay mechanisms in Agaricales revealed by the genome sequences of Fistulina hepatica and Cylindrobasidium torrendii.</title>
        <authorList>
            <person name="Floudas D."/>
            <person name="Held B.W."/>
            <person name="Riley R."/>
            <person name="Nagy L.G."/>
            <person name="Koehler G."/>
            <person name="Ransdell A.S."/>
            <person name="Younus H."/>
            <person name="Chow J."/>
            <person name="Chiniquy J."/>
            <person name="Lipzen A."/>
            <person name="Tritt A."/>
            <person name="Sun H."/>
            <person name="Haridas S."/>
            <person name="LaButti K."/>
            <person name="Ohm R.A."/>
            <person name="Kues U."/>
            <person name="Blanchette R.A."/>
            <person name="Grigoriev I.V."/>
            <person name="Minto R.E."/>
            <person name="Hibbett D.S."/>
        </authorList>
    </citation>
    <scope>NUCLEOTIDE SEQUENCE [LARGE SCALE GENOMIC DNA]</scope>
    <source>
        <strain evidence="1 2">FP15055 ss-10</strain>
    </source>
</reference>
<proteinExistence type="predicted"/>
<sequence length="452" mass="49018">MVAFKEPVAYSDNELSLLEDAPDDNATAASHGTSNAPVFSKGVLSREDGLQAQYGLLGKALTFHQTHVDDINKPVYMNTNAPLSSLVCGVQGSGKSHTVGVMLENMLVRPSANAPIGKLEKPLCGLVLYYGQGGPTSLPCEAAYIACSSKPDVVPPEVKVYVSSSSYNTLRRVYAAVSPRIIVEPLMFDEKELDAEAFLSLMAVGGSPTSMPLYMNTVMDILRTLGDKFTFTGFKNALASKQRTMNTNQLSGLDQRLSLLTSLVAKGKQGVWSRFNPGQLTIIDLSDPFVDHASAASLFEILIRLFVRENVGTGKVLLVDEAHKYLSEVNAGLVKGLVGLIREQRHYAMRVIISTQEPTVIPPVIIELCSVVILHRFSSPAWWEHLKKRVPAELDSAAFDKVVRLKTGHAIMLSAPSLFLSNAGVVDLGRGYVVMRVRQRVTVDGGASVMVQ</sequence>
<evidence type="ECO:0000313" key="1">
    <source>
        <dbReference type="EMBL" id="KIY74182.1"/>
    </source>
</evidence>
<dbReference type="EMBL" id="KN880432">
    <property type="protein sequence ID" value="KIY74182.1"/>
    <property type="molecule type" value="Genomic_DNA"/>
</dbReference>
<dbReference type="Gene3D" id="3.40.50.300">
    <property type="entry name" value="P-loop containing nucleotide triphosphate hydrolases"/>
    <property type="match status" value="1"/>
</dbReference>
<dbReference type="AlphaFoldDB" id="A0A0D7BUV5"/>
<dbReference type="PANTHER" id="PTHR42957:SF1">
    <property type="entry name" value="HELICASE MJ1565-RELATED"/>
    <property type="match status" value="1"/>
</dbReference>
<dbReference type="InterPro" id="IPR008571">
    <property type="entry name" value="HerA-like"/>
</dbReference>
<dbReference type="InterPro" id="IPR027417">
    <property type="entry name" value="P-loop_NTPase"/>
</dbReference>
<dbReference type="Proteomes" id="UP000054007">
    <property type="component" value="Unassembled WGS sequence"/>
</dbReference>
<dbReference type="SUPFAM" id="SSF52540">
    <property type="entry name" value="P-loop containing nucleoside triphosphate hydrolases"/>
    <property type="match status" value="1"/>
</dbReference>
<dbReference type="PANTHER" id="PTHR42957">
    <property type="entry name" value="HELICASE MJ1565-RELATED"/>
    <property type="match status" value="1"/>
</dbReference>
<evidence type="ECO:0000313" key="2">
    <source>
        <dbReference type="Proteomes" id="UP000054007"/>
    </source>
</evidence>